<keyword evidence="1" id="KW-0175">Coiled coil</keyword>
<reference evidence="2 3" key="1">
    <citation type="submission" date="2016-10" db="EMBL/GenBank/DDBJ databases">
        <title>Genome sequence of the basidiomycete white-rot fungus Trametes pubescens.</title>
        <authorList>
            <person name="Makela M.R."/>
            <person name="Granchi Z."/>
            <person name="Peng M."/>
            <person name="De Vries R.P."/>
            <person name="Grigoriev I."/>
            <person name="Riley R."/>
            <person name="Hilden K."/>
        </authorList>
    </citation>
    <scope>NUCLEOTIDE SEQUENCE [LARGE SCALE GENOMIC DNA]</scope>
    <source>
        <strain evidence="2 3">FBCC735</strain>
    </source>
</reference>
<dbReference type="STRING" id="154538.A0A1M2V4T7"/>
<accession>A0A1M2V4T7</accession>
<evidence type="ECO:0000256" key="1">
    <source>
        <dbReference type="SAM" id="Coils"/>
    </source>
</evidence>
<dbReference type="OMA" id="INTQIFH"/>
<comment type="caution">
    <text evidence="2">The sequence shown here is derived from an EMBL/GenBank/DDBJ whole genome shotgun (WGS) entry which is preliminary data.</text>
</comment>
<keyword evidence="3" id="KW-1185">Reference proteome</keyword>
<proteinExistence type="predicted"/>
<evidence type="ECO:0000313" key="2">
    <source>
        <dbReference type="EMBL" id="OJT02591.1"/>
    </source>
</evidence>
<feature type="coiled-coil region" evidence="1">
    <location>
        <begin position="46"/>
        <end position="132"/>
    </location>
</feature>
<organism evidence="2 3">
    <name type="scientific">Trametes pubescens</name>
    <name type="common">White-rot fungus</name>
    <dbReference type="NCBI Taxonomy" id="154538"/>
    <lineage>
        <taxon>Eukaryota</taxon>
        <taxon>Fungi</taxon>
        <taxon>Dikarya</taxon>
        <taxon>Basidiomycota</taxon>
        <taxon>Agaricomycotina</taxon>
        <taxon>Agaricomycetes</taxon>
        <taxon>Polyporales</taxon>
        <taxon>Polyporaceae</taxon>
        <taxon>Trametes</taxon>
    </lineage>
</organism>
<protein>
    <submittedName>
        <fullName evidence="2">Uncharacterized protein</fullName>
    </submittedName>
</protein>
<dbReference type="AlphaFoldDB" id="A0A1M2V4T7"/>
<dbReference type="OrthoDB" id="3147752at2759"/>
<dbReference type="EMBL" id="MNAD01001660">
    <property type="protein sequence ID" value="OJT02591.1"/>
    <property type="molecule type" value="Genomic_DNA"/>
</dbReference>
<gene>
    <name evidence="2" type="ORF">TRAPUB_6855</name>
</gene>
<evidence type="ECO:0000313" key="3">
    <source>
        <dbReference type="Proteomes" id="UP000184267"/>
    </source>
</evidence>
<name>A0A1M2V4T7_TRAPU</name>
<dbReference type="Proteomes" id="UP000184267">
    <property type="component" value="Unassembled WGS sequence"/>
</dbReference>
<sequence>MNIVNRALKSDNDAVRTRRTSIVKRDRDSQRFTDLEDIINGQVEEIQAWKKRDRASQDRIKRLQEDLQASQAAHQASEERCHEFDDYSQRLEKHATQLECNGKAMEGEKAELERALAQAHVERRDLTELLNRGLVERKEEMETHPNNVTDAASSSEVLALVKCINTQIFHTAATISDDFQASYGTQKYKIIVNMAVARLKKSNIVGAELPSILPTSDHRTDPTLVQIALQVALAMLVYNFVSPWFTSLEKQTAFLHSIYAEMCKHELQRDLGQWRTMALTYTRAIIPEKGQSVSVPASMMIDYVSDVLLACGVDGSPEQVRNSVRLHHAERLKQLATQILDFRCIAGEKIVSGDLQVFGVWPPAPFDPARMEDDWADTANPDSPAGDILGTTNLGLIRQERRAKADEDAEDDASGQMRKVVMLKPKVVLHSTLRELLSEPKMVTETDGGNFPS</sequence>